<dbReference type="InterPro" id="IPR036291">
    <property type="entry name" value="NAD(P)-bd_dom_sf"/>
</dbReference>
<evidence type="ECO:0000313" key="5">
    <source>
        <dbReference type="Proteomes" id="UP001642464"/>
    </source>
</evidence>
<dbReference type="SUPFAM" id="SSF54534">
    <property type="entry name" value="FKBP-like"/>
    <property type="match status" value="1"/>
</dbReference>
<keyword evidence="1" id="KW-0697">Rotamase</keyword>
<feature type="region of interest" description="Disordered" evidence="2">
    <location>
        <begin position="690"/>
        <end position="715"/>
    </location>
</feature>
<reference evidence="4 5" key="1">
    <citation type="submission" date="2024-02" db="EMBL/GenBank/DDBJ databases">
        <authorList>
            <person name="Chen Y."/>
            <person name="Shah S."/>
            <person name="Dougan E. K."/>
            <person name="Thang M."/>
            <person name="Chan C."/>
        </authorList>
    </citation>
    <scope>NUCLEOTIDE SEQUENCE [LARGE SCALE GENOMIC DNA]</scope>
</reference>
<dbReference type="Proteomes" id="UP001642464">
    <property type="component" value="Unassembled WGS sequence"/>
</dbReference>
<dbReference type="InterPro" id="IPR002347">
    <property type="entry name" value="SDR_fam"/>
</dbReference>
<dbReference type="Gene3D" id="3.40.50.720">
    <property type="entry name" value="NAD(P)-binding Rossmann-like Domain"/>
    <property type="match status" value="1"/>
</dbReference>
<comment type="catalytic activity">
    <reaction evidence="1">
        <text>[protein]-peptidylproline (omega=180) = [protein]-peptidylproline (omega=0)</text>
        <dbReference type="Rhea" id="RHEA:16237"/>
        <dbReference type="Rhea" id="RHEA-COMP:10747"/>
        <dbReference type="Rhea" id="RHEA-COMP:10748"/>
        <dbReference type="ChEBI" id="CHEBI:83833"/>
        <dbReference type="ChEBI" id="CHEBI:83834"/>
        <dbReference type="EC" id="5.2.1.8"/>
    </reaction>
</comment>
<keyword evidence="1" id="KW-0413">Isomerase</keyword>
<dbReference type="Pfam" id="PF01346">
    <property type="entry name" value="FKBP_N"/>
    <property type="match status" value="1"/>
</dbReference>
<sequence length="2012" mass="220403">MALSLSTSFDLPSRKELQNLTAALDRWEAARSILARNPESTLHWQNSLNNIDPPYWRDFLHSTDDLKASLSKALQPEHPPDLQRSVFIVADRLIGRSRFAGSREWYVSNNKYIINEREFAALQKLLVCTLRPASFPCLTRVDEDRAVQFSSPACSFPLYISATVAEHNRFRTSRERMLYPCDFLAYPLPDQTFYQKHRVIVPWVLPNGVIEVCQGLHLCVTVESPGARAASHPFGRPVNPRSLLSKRFPAFTEEDLMRYTQKTERFEQVAFIGKNMGCLDSQKPYSESANVVMVHDPEAIEQILQVSDDLGLGLRTDAMHLGRSVAFPFSFPPALCDEEWLLQQTLLQIGSVFATDSAAQDFAVATLHQHGLSPEFLPDVSEKDFSRCLQFESEEDEVLSRARELLGKAMEHLRRIEVMKRWISEELLGKELLERLWQELKLKKEWAEVEDRWNQCAPTRKSKNKKARQKDKQERAEVIDPQSVYEQLQQAEASGGREARGSERGRRLQRFWMLLSRATCVSGAPLAARLLKSYAALAVGKPSEEGSLEEAAGEISAPGPLKGPGNGTVLSAESESRSWPAQLLRPFVAGLRPNELCLDAMRDLFHQTYELVEGPALCTLGRRLSSWELPPLLAEPQDTARKSREGLERLARSGMAAQAAAVCLAARRDAAEAGDEALLEALLMEAGRSGPSSWTAKDRQGAEQSLCPSSPSQTRRLAVAPPLPLSLLCASSASSASDRKRKRPRTTAPLERLAELLLPEEQDLFVEEQALHGLWSNVEVLLEHPALRGPLLRRLQRQVEEELASTRKKRRRAAPAPLLSRLRALRAVSAIVPLTPSQELLSQLLEHGVVPRPKELPAASLGCLAELLSRSEGDEAFLTRVAQKLQEVARVVSSEAASPSAAVGETARALGSCAKAVLWKAKALKIEAFDRTTFLGELVALLLNQGTTGAPRRWRIPTPRALLDGGALPAELPLLLAFLEGGSFVQLGGLELDFQERERTPSTECVDLADLTQRAAGAAQVLELLGKELRSAATQRLVVSCLPEVIEWMQQNQGIGELPVRMAKLMEELCQADLEGSLQASVLEVLLSWSELPQDDGDDDSFRCLELWAAKQKASAQLLERCFRFVLFGLVLCLTAPTLGPRGFAAPLDLVRYRGAVAPPRCTPRRAIEVARPAPQLPGREAPHWAVTLAALAVPAAMRRVSSCTARAAAPGARSNSRAQLLRGVTALWPSLDLAAPAAWAAEDLEGRFAVVTGAQRGIGKGVALGLGEARATVFVTGRNQRVLETTAQLVSRAGGHGVPVLCDHSDDAQVARAFEEIAKQTSGKLDILVNNAFKSPASNPEVNQLMSKGAKFYELPLSVWDDVQNVGLRSHYVASYYAAPMLLAAARADPPRRPLLCATSSFGGVTYLFTTAYGVGKAATDRLMRDLQVELGPLGVDCVSLWPGIVLTEEVQRRIREDPAMLQQMVGEQDLEKVAESPLLTGRVVAQLAAHEKYRQPPYVTAPGLTGRLCLVAEVAHDLALRDGGVAGSVAGEVYGPDRTPAPSIRSLGFLGPGALKSTLPESLRFLAEPGGVLAKEEVRIPLEFMAQGLSLRICALPSDAACLTPVGHALARLLRGLGTLELAGSPLGCAIVSAQRLMGAYEETALPSPLLSASDVVWALYTRLAMCGKSGRGRHKFHPQWPQVEALLLTCASLAARAGVHVAGGDPRGNCRHYSALLSWAYKLLSALFGEVPLEGRALPCWVQRQHLLQDALRPMLEAVYAAPSGAQAVAVAQDLARLWEAASQEGKDASHYKQVGQDFLKENKNREGVVTLKSGLQYKVLKKGTGKFHPKKDTTCSCHYAGTTLSLTPTALELPEDQWKEFDSSYKRGSPTDFAPNQVIKGWTEAMQRMVEGDKWELYIPSKLGYGDGGSGEKIKGGELLIFRMEMMKIVGSGKVRATKCDLKSRENCEPQEVALLDKWVKNPDLEKEVARLSKESEGTLKAQAREKVTFELSLLKQILKARKKGEEL</sequence>
<dbReference type="InterPro" id="IPR046357">
    <property type="entry name" value="PPIase_dom_sf"/>
</dbReference>
<evidence type="ECO:0000256" key="2">
    <source>
        <dbReference type="SAM" id="MobiDB-lite"/>
    </source>
</evidence>
<dbReference type="PANTHER" id="PTHR44147">
    <property type="entry name" value="DEHYDROGENASE/REDUCTASE SDR FAMILY MEMBER 1"/>
    <property type="match status" value="1"/>
</dbReference>
<dbReference type="PROSITE" id="PS50059">
    <property type="entry name" value="FKBP_PPIASE"/>
    <property type="match status" value="1"/>
</dbReference>
<dbReference type="PROSITE" id="PS00061">
    <property type="entry name" value="ADH_SHORT"/>
    <property type="match status" value="1"/>
</dbReference>
<dbReference type="InterPro" id="IPR020904">
    <property type="entry name" value="Sc_DH/Rdtase_CS"/>
</dbReference>
<dbReference type="InterPro" id="IPR000774">
    <property type="entry name" value="PPIase_FKBP_N"/>
</dbReference>
<evidence type="ECO:0000259" key="3">
    <source>
        <dbReference type="PROSITE" id="PS50059"/>
    </source>
</evidence>
<feature type="compositionally biased region" description="Basic residues" evidence="2">
    <location>
        <begin position="460"/>
        <end position="469"/>
    </location>
</feature>
<protein>
    <recommendedName>
        <fullName evidence="1">peptidylprolyl isomerase</fullName>
        <ecNumber evidence="1">5.2.1.8</ecNumber>
    </recommendedName>
</protein>
<gene>
    <name evidence="4" type="ORF">SCF082_LOCUS19261</name>
</gene>
<evidence type="ECO:0000313" key="4">
    <source>
        <dbReference type="EMBL" id="CAK9030584.1"/>
    </source>
</evidence>
<dbReference type="Gene3D" id="3.10.50.40">
    <property type="match status" value="1"/>
</dbReference>
<keyword evidence="5" id="KW-1185">Reference proteome</keyword>
<feature type="region of interest" description="Disordered" evidence="2">
    <location>
        <begin position="457"/>
        <end position="481"/>
    </location>
</feature>
<dbReference type="SUPFAM" id="SSF51735">
    <property type="entry name" value="NAD(P)-binding Rossmann-fold domains"/>
    <property type="match status" value="1"/>
</dbReference>
<dbReference type="InterPro" id="IPR001179">
    <property type="entry name" value="PPIase_FKBP_dom"/>
</dbReference>
<evidence type="ECO:0000256" key="1">
    <source>
        <dbReference type="PROSITE-ProRule" id="PRU00277"/>
    </source>
</evidence>
<organism evidence="4 5">
    <name type="scientific">Durusdinium trenchii</name>
    <dbReference type="NCBI Taxonomy" id="1381693"/>
    <lineage>
        <taxon>Eukaryota</taxon>
        <taxon>Sar</taxon>
        <taxon>Alveolata</taxon>
        <taxon>Dinophyceae</taxon>
        <taxon>Suessiales</taxon>
        <taxon>Symbiodiniaceae</taxon>
        <taxon>Durusdinium</taxon>
    </lineage>
</organism>
<dbReference type="EC" id="5.2.1.8" evidence="1"/>
<dbReference type="PRINTS" id="PR00081">
    <property type="entry name" value="GDHRDH"/>
</dbReference>
<dbReference type="EMBL" id="CAXAMM010013136">
    <property type="protein sequence ID" value="CAK9030584.1"/>
    <property type="molecule type" value="Genomic_DNA"/>
</dbReference>
<feature type="compositionally biased region" description="Polar residues" evidence="2">
    <location>
        <begin position="702"/>
        <end position="714"/>
    </location>
</feature>
<comment type="caution">
    <text evidence="4">The sequence shown here is derived from an EMBL/GenBank/DDBJ whole genome shotgun (WGS) entry which is preliminary data.</text>
</comment>
<accession>A0ABP0KUM7</accession>
<dbReference type="Pfam" id="PF00106">
    <property type="entry name" value="adh_short"/>
    <property type="match status" value="1"/>
</dbReference>
<name>A0ABP0KUM7_9DINO</name>
<dbReference type="PANTHER" id="PTHR44147:SF2">
    <property type="entry name" value="DEHYDROGENASE_REDUCTASE SDR FAMILY MEMBER 1"/>
    <property type="match status" value="1"/>
</dbReference>
<proteinExistence type="predicted"/>
<dbReference type="Pfam" id="PF00254">
    <property type="entry name" value="FKBP_C"/>
    <property type="match status" value="1"/>
</dbReference>
<feature type="domain" description="PPIase FKBP-type" evidence="3">
    <location>
        <begin position="1836"/>
        <end position="1934"/>
    </location>
</feature>